<dbReference type="AlphaFoldDB" id="A0A2W1K6G7"/>
<protein>
    <recommendedName>
        <fullName evidence="1">A-factor biosynthesis hotdog domain-containing protein</fullName>
    </recommendedName>
</protein>
<evidence type="ECO:0000313" key="3">
    <source>
        <dbReference type="Proteomes" id="UP000248886"/>
    </source>
</evidence>
<dbReference type="InterPro" id="IPR005509">
    <property type="entry name" value="AfsA_hotdog_dom"/>
</dbReference>
<dbReference type="Proteomes" id="UP000248886">
    <property type="component" value="Unassembled WGS sequence"/>
</dbReference>
<dbReference type="Pfam" id="PF03756">
    <property type="entry name" value="AfsA"/>
    <property type="match status" value="1"/>
</dbReference>
<accession>A0A2W1K6G7</accession>
<sequence length="268" mass="30100">MNDSNTMLVVSDRFANLCSIDGVIAYSTLIGHLLRKDRDLTQKRFVITQGLQPSQIKAQQDARHGTEISCPFHVPADRSLVHKAQQHNVLITTPTHANDGMYKAKLLFDERCAEMSDHVTSTHVPGILLFEAGRQMMIAGATLHWSSDIKEGSHFFTFDEAKIRYYQFSMPFEVDIHLELNGTNADPRGIVVADMVVRFWQLGSRVCEMECRGRAYPTSWFSRVETRKATSVAKETMLAHTHAGARERYGNADSFGIFAMASSQESAK</sequence>
<dbReference type="RefSeq" id="WP_054608847.1">
    <property type="nucleotide sequence ID" value="NZ_AP025160.1"/>
</dbReference>
<dbReference type="OrthoDB" id="7838374at2"/>
<evidence type="ECO:0000259" key="1">
    <source>
        <dbReference type="Pfam" id="PF03756"/>
    </source>
</evidence>
<reference evidence="2 3" key="1">
    <citation type="submission" date="2018-06" db="EMBL/GenBank/DDBJ databases">
        <title>Draft sequence of Acidithiobacillus ferrooxidans CCM 4253.</title>
        <authorList>
            <person name="Moya-Beltran A."/>
            <person name="Castro M."/>
            <person name="Covarrubias P.C."/>
            <person name="Issotta F."/>
            <person name="Janiczek O."/>
            <person name="Mandl M."/>
            <person name="Kucera J."/>
            <person name="Quatrini R."/>
        </authorList>
    </citation>
    <scope>NUCLEOTIDE SEQUENCE [LARGE SCALE GENOMIC DNA]</scope>
    <source>
        <strain evidence="2 3">CCM 4253</strain>
    </source>
</reference>
<comment type="caution">
    <text evidence="2">The sequence shown here is derived from an EMBL/GenBank/DDBJ whole genome shotgun (WGS) entry which is preliminary data.</text>
</comment>
<dbReference type="EMBL" id="QKQP01000001">
    <property type="protein sequence ID" value="PZD82020.1"/>
    <property type="molecule type" value="Genomic_DNA"/>
</dbReference>
<organism evidence="2 3">
    <name type="scientific">Acidithiobacillus ferrooxidans</name>
    <name type="common">Thiobacillus ferrooxidans</name>
    <dbReference type="NCBI Taxonomy" id="920"/>
    <lineage>
        <taxon>Bacteria</taxon>
        <taxon>Pseudomonadati</taxon>
        <taxon>Pseudomonadota</taxon>
        <taxon>Acidithiobacillia</taxon>
        <taxon>Acidithiobacillales</taxon>
        <taxon>Acidithiobacillaceae</taxon>
        <taxon>Acidithiobacillus</taxon>
    </lineage>
</organism>
<evidence type="ECO:0000313" key="2">
    <source>
        <dbReference type="EMBL" id="PZD82020.1"/>
    </source>
</evidence>
<proteinExistence type="predicted"/>
<feature type="domain" description="A-factor biosynthesis hotdog" evidence="1">
    <location>
        <begin position="80"/>
        <end position="169"/>
    </location>
</feature>
<name>A0A2W1K6G7_ACIFR</name>
<gene>
    <name evidence="2" type="ORF">DN052_02890</name>
</gene>